<dbReference type="Pfam" id="PF00583">
    <property type="entry name" value="Acetyltransf_1"/>
    <property type="match status" value="1"/>
</dbReference>
<dbReference type="Pfam" id="PF24066">
    <property type="entry name" value="Hisat_C"/>
    <property type="match status" value="1"/>
</dbReference>
<dbReference type="InterPro" id="IPR056483">
    <property type="entry name" value="Hisat_C"/>
</dbReference>
<evidence type="ECO:0000313" key="3">
    <source>
        <dbReference type="Proteomes" id="UP001159427"/>
    </source>
</evidence>
<name>A0ABN8RI07_9CNID</name>
<dbReference type="PANTHER" id="PTHR47403:SF6">
    <property type="entry name" value="N-ACETYLTRANSFERASE DOMAIN-CONTAINING PROTEIN"/>
    <property type="match status" value="1"/>
</dbReference>
<dbReference type="PANTHER" id="PTHR47403">
    <property type="entry name" value="LOC100145250 PROTEIN"/>
    <property type="match status" value="1"/>
</dbReference>
<dbReference type="Proteomes" id="UP001159427">
    <property type="component" value="Unassembled WGS sequence"/>
</dbReference>
<dbReference type="CDD" id="cd04301">
    <property type="entry name" value="NAT_SF"/>
    <property type="match status" value="1"/>
</dbReference>
<sequence length="321" mass="36847">MELTVRRAGNEDYQAVLEMSKGHYEGHDNAPSCFKQWLLRDNITVLIGTYQQKAIGLCAVSIIDDGQTCFSHGLRIHPHYRGKGFGTQLILAVREFVRQNYPNVLCERYTTANTHHARLAIASKTQDKLLFQQDSYAFVVKKDRIQLSKLNGLNSSCLSRVYKYDVEKFKKDLEKSQDLFKQGIMVINYEPYKAVPSNVDLCIEEGDCLFTDRTQGLYLQQSNQLRSFSHGCIVHAAKFTQWAVTVFTNDLVLFQGHLLLNLQVAFACQNIQGDIIFRINHDQDKFLKETAVKLLQGTLGLEPETTRFEDFRALLFEKELY</sequence>
<dbReference type="EMBL" id="CALNXI010001846">
    <property type="protein sequence ID" value="CAH3178229.1"/>
    <property type="molecule type" value="Genomic_DNA"/>
</dbReference>
<accession>A0ABN8RI07</accession>
<protein>
    <recommendedName>
        <fullName evidence="1">N-acetyltransferase domain-containing protein</fullName>
    </recommendedName>
</protein>
<dbReference type="PROSITE" id="PS51186">
    <property type="entry name" value="GNAT"/>
    <property type="match status" value="1"/>
</dbReference>
<reference evidence="2 3" key="1">
    <citation type="submission" date="2022-05" db="EMBL/GenBank/DDBJ databases">
        <authorList>
            <consortium name="Genoscope - CEA"/>
            <person name="William W."/>
        </authorList>
    </citation>
    <scope>NUCLEOTIDE SEQUENCE [LARGE SCALE GENOMIC DNA]</scope>
</reference>
<proteinExistence type="predicted"/>
<dbReference type="InterPro" id="IPR000182">
    <property type="entry name" value="GNAT_dom"/>
</dbReference>
<organism evidence="2 3">
    <name type="scientific">Porites evermanni</name>
    <dbReference type="NCBI Taxonomy" id="104178"/>
    <lineage>
        <taxon>Eukaryota</taxon>
        <taxon>Metazoa</taxon>
        <taxon>Cnidaria</taxon>
        <taxon>Anthozoa</taxon>
        <taxon>Hexacorallia</taxon>
        <taxon>Scleractinia</taxon>
        <taxon>Fungiina</taxon>
        <taxon>Poritidae</taxon>
        <taxon>Porites</taxon>
    </lineage>
</organism>
<dbReference type="InterPro" id="IPR016181">
    <property type="entry name" value="Acyl_CoA_acyltransferase"/>
</dbReference>
<feature type="domain" description="N-acetyltransferase" evidence="1">
    <location>
        <begin position="3"/>
        <end position="174"/>
    </location>
</feature>
<dbReference type="SUPFAM" id="SSF55729">
    <property type="entry name" value="Acyl-CoA N-acyltransferases (Nat)"/>
    <property type="match status" value="1"/>
</dbReference>
<dbReference type="Gene3D" id="3.40.630.30">
    <property type="match status" value="1"/>
</dbReference>
<gene>
    <name evidence="2" type="ORF">PEVE_00011654</name>
</gene>
<evidence type="ECO:0000313" key="2">
    <source>
        <dbReference type="EMBL" id="CAH3178229.1"/>
    </source>
</evidence>
<keyword evidence="3" id="KW-1185">Reference proteome</keyword>
<comment type="caution">
    <text evidence="2">The sequence shown here is derived from an EMBL/GenBank/DDBJ whole genome shotgun (WGS) entry which is preliminary data.</text>
</comment>
<evidence type="ECO:0000259" key="1">
    <source>
        <dbReference type="PROSITE" id="PS51186"/>
    </source>
</evidence>